<feature type="domain" description="PDZ" evidence="16">
    <location>
        <begin position="408"/>
        <end position="487"/>
    </location>
</feature>
<dbReference type="SUPFAM" id="SSF50494">
    <property type="entry name" value="Trypsin-like serine proteases"/>
    <property type="match status" value="1"/>
</dbReference>
<dbReference type="PROSITE" id="PS50106">
    <property type="entry name" value="PDZ"/>
    <property type="match status" value="2"/>
</dbReference>
<evidence type="ECO:0000256" key="13">
    <source>
        <dbReference type="ARBA" id="ARBA00032850"/>
    </source>
</evidence>
<evidence type="ECO:0000256" key="1">
    <source>
        <dbReference type="ARBA" id="ARBA00001772"/>
    </source>
</evidence>
<feature type="binding site" evidence="15">
    <location>
        <begin position="249"/>
        <end position="251"/>
    </location>
    <ligand>
        <name>substrate</name>
    </ligand>
</feature>
<feature type="active site" description="Charge relay system" evidence="14">
    <location>
        <position position="251"/>
    </location>
</feature>
<dbReference type="InterPro" id="IPR006311">
    <property type="entry name" value="TAT_signal"/>
</dbReference>
<keyword evidence="12" id="KW-0346">Stress response</keyword>
<keyword evidence="10" id="KW-0378">Hydrolase</keyword>
<feature type="domain" description="PDZ" evidence="16">
    <location>
        <begin position="295"/>
        <end position="366"/>
    </location>
</feature>
<evidence type="ECO:0000256" key="15">
    <source>
        <dbReference type="PIRSR" id="PIRSR611782-2"/>
    </source>
</evidence>
<evidence type="ECO:0000256" key="2">
    <source>
        <dbReference type="ARBA" id="ARBA00004418"/>
    </source>
</evidence>
<dbReference type="InterPro" id="IPR011782">
    <property type="entry name" value="Pept_S1C_Do"/>
</dbReference>
<dbReference type="Gene3D" id="2.40.10.120">
    <property type="match status" value="1"/>
</dbReference>
<dbReference type="Proteomes" id="UP000323142">
    <property type="component" value="Unassembled WGS sequence"/>
</dbReference>
<dbReference type="InterPro" id="IPR001478">
    <property type="entry name" value="PDZ"/>
</dbReference>
<evidence type="ECO:0000256" key="14">
    <source>
        <dbReference type="PIRSR" id="PIRSR611782-1"/>
    </source>
</evidence>
<dbReference type="OrthoDB" id="9758917at2"/>
<dbReference type="GO" id="GO:0004252">
    <property type="term" value="F:serine-type endopeptidase activity"/>
    <property type="evidence" value="ECO:0007669"/>
    <property type="project" value="InterPro"/>
</dbReference>
<evidence type="ECO:0000256" key="7">
    <source>
        <dbReference type="ARBA" id="ARBA00022729"/>
    </source>
</evidence>
<evidence type="ECO:0000256" key="8">
    <source>
        <dbReference type="ARBA" id="ARBA00022737"/>
    </source>
</evidence>
<dbReference type="PANTHER" id="PTHR22939:SF130">
    <property type="entry name" value="PERIPLASMIC SERINE ENDOPROTEASE DEGP-LIKE-RELATED"/>
    <property type="match status" value="1"/>
</dbReference>
<feature type="active site" description="Charge relay system" evidence="14">
    <location>
        <position position="178"/>
    </location>
</feature>
<reference evidence="17 18" key="1">
    <citation type="submission" date="2019-09" db="EMBL/GenBank/DDBJ databases">
        <title>Salinarimonas rosea gen. nov., sp. nov., a new member of the a-2 subgroup of the Proteobacteria.</title>
        <authorList>
            <person name="Liu J."/>
        </authorList>
    </citation>
    <scope>NUCLEOTIDE SEQUENCE [LARGE SCALE GENOMIC DNA]</scope>
    <source>
        <strain evidence="17 18">BN140002</strain>
    </source>
</reference>
<keyword evidence="7" id="KW-0732">Signal</keyword>
<accession>A0A5B2VDV2</accession>
<dbReference type="Pfam" id="PF13365">
    <property type="entry name" value="Trypsin_2"/>
    <property type="match status" value="1"/>
</dbReference>
<evidence type="ECO:0000256" key="9">
    <source>
        <dbReference type="ARBA" id="ARBA00022764"/>
    </source>
</evidence>
<comment type="subcellular location">
    <subcellularLocation>
        <location evidence="2">Periplasm</location>
    </subcellularLocation>
</comment>
<dbReference type="Pfam" id="PF17820">
    <property type="entry name" value="PDZ_6"/>
    <property type="match status" value="1"/>
</dbReference>
<evidence type="ECO:0000256" key="3">
    <source>
        <dbReference type="ARBA" id="ARBA00010541"/>
    </source>
</evidence>
<evidence type="ECO:0000313" key="17">
    <source>
        <dbReference type="EMBL" id="KAA2236602.1"/>
    </source>
</evidence>
<dbReference type="SMART" id="SM00228">
    <property type="entry name" value="PDZ"/>
    <property type="match status" value="2"/>
</dbReference>
<evidence type="ECO:0000256" key="4">
    <source>
        <dbReference type="ARBA" id="ARBA00013035"/>
    </source>
</evidence>
<evidence type="ECO:0000256" key="5">
    <source>
        <dbReference type="ARBA" id="ARBA00013958"/>
    </source>
</evidence>
<reference evidence="17 18" key="2">
    <citation type="submission" date="2019-09" db="EMBL/GenBank/DDBJ databases">
        <authorList>
            <person name="Jin C."/>
        </authorList>
    </citation>
    <scope>NUCLEOTIDE SEQUENCE [LARGE SCALE GENOMIC DNA]</scope>
    <source>
        <strain evidence="17 18">BN140002</strain>
    </source>
</reference>
<comment type="catalytic activity">
    <reaction evidence="1">
        <text>Acts on substrates that are at least partially unfolded. The cleavage site P1 residue is normally between a pair of hydrophobic residues, such as Val-|-Val.</text>
        <dbReference type="EC" id="3.4.21.107"/>
    </reaction>
</comment>
<evidence type="ECO:0000256" key="11">
    <source>
        <dbReference type="ARBA" id="ARBA00022825"/>
    </source>
</evidence>
<comment type="caution">
    <text evidence="17">The sequence shown here is derived from an EMBL/GenBank/DDBJ whole genome shotgun (WGS) entry which is preliminary data.</text>
</comment>
<evidence type="ECO:0000256" key="6">
    <source>
        <dbReference type="ARBA" id="ARBA00022670"/>
    </source>
</evidence>
<keyword evidence="8" id="KW-0677">Repeat</keyword>
<keyword evidence="18" id="KW-1185">Reference proteome</keyword>
<keyword evidence="6" id="KW-0645">Protease</keyword>
<name>A0A5B2VDV2_9HYPH</name>
<evidence type="ECO:0000313" key="18">
    <source>
        <dbReference type="Proteomes" id="UP000323142"/>
    </source>
</evidence>
<keyword evidence="9" id="KW-0574">Periplasm</keyword>
<dbReference type="GO" id="GO:0042597">
    <property type="term" value="C:periplasmic space"/>
    <property type="evidence" value="ECO:0007669"/>
    <property type="project" value="UniProtKB-SubCell"/>
</dbReference>
<evidence type="ECO:0000259" key="16">
    <source>
        <dbReference type="PROSITE" id="PS50106"/>
    </source>
</evidence>
<dbReference type="PROSITE" id="PS51318">
    <property type="entry name" value="TAT"/>
    <property type="match status" value="1"/>
</dbReference>
<dbReference type="EMBL" id="VUOA01000025">
    <property type="protein sequence ID" value="KAA2236602.1"/>
    <property type="molecule type" value="Genomic_DNA"/>
</dbReference>
<sequence length="502" mass="51075">MTTPDHVQSPLATAHRRRRRFLGSAAALTLVMGGVAGATLAEAQRPALALGQPAEMTARSDTASGFADVVARVKPAVVAVLVTRTPTATGGTESRPSALPDADQLPPQVREFMRRFGGEGAEREQGPTQALGSGFFISADGYVVTNQHVVGDATAAKLKLDDGREIDAKVVGRDAKTDLALLKTTDGGGFPFVPLAREAPRVGDWVVAIGNPFGLGGTVTAGIVSARGRDLNANPYDDYLQIDAPINQGNSGGPSFNTRGEVVGVNTAIYSPSGGSVGLGFAIPAATVQAVVNDLETAGKVTRGYLGVQVQPVTKEIGEALRLKDAHGALVDQAEADTPAAKAGLKAGDVIVGVNGEAVADARDLTRRIGALKPGADVQVAYVRDGAERTATVALGTLPGDQANAAGRQEASPARLGLRLAPAPDGQGVVVAGVEPDSPASGKGLQTGDVILQVDGTAVSKPQDVADLVAAARGTGRPAVLMQVRGGQDTTRFVGIALPKSG</sequence>
<dbReference type="NCBIfam" id="TIGR02037">
    <property type="entry name" value="degP_htrA_DO"/>
    <property type="match status" value="1"/>
</dbReference>
<comment type="similarity">
    <text evidence="3">Belongs to the peptidase S1C family.</text>
</comment>
<dbReference type="CDD" id="cd10839">
    <property type="entry name" value="cpPDZ1_DegP-like"/>
    <property type="match status" value="1"/>
</dbReference>
<dbReference type="GO" id="GO:0006508">
    <property type="term" value="P:proteolysis"/>
    <property type="evidence" value="ECO:0007669"/>
    <property type="project" value="UniProtKB-KW"/>
</dbReference>
<dbReference type="PRINTS" id="PR00834">
    <property type="entry name" value="PROTEASES2C"/>
</dbReference>
<keyword evidence="11" id="KW-0720">Serine protease</keyword>
<dbReference type="AlphaFoldDB" id="A0A5B2VDV2"/>
<dbReference type="PANTHER" id="PTHR22939">
    <property type="entry name" value="SERINE PROTEASE FAMILY S1C HTRA-RELATED"/>
    <property type="match status" value="1"/>
</dbReference>
<feature type="binding site" evidence="15">
    <location>
        <position position="178"/>
    </location>
    <ligand>
        <name>substrate</name>
    </ligand>
</feature>
<dbReference type="EC" id="3.4.21.107" evidence="4"/>
<feature type="binding site" evidence="15">
    <location>
        <position position="148"/>
    </location>
    <ligand>
        <name>substrate</name>
    </ligand>
</feature>
<dbReference type="InterPro" id="IPR036034">
    <property type="entry name" value="PDZ_sf"/>
</dbReference>
<dbReference type="Pfam" id="PF13180">
    <property type="entry name" value="PDZ_2"/>
    <property type="match status" value="1"/>
</dbReference>
<dbReference type="SUPFAM" id="SSF50156">
    <property type="entry name" value="PDZ domain-like"/>
    <property type="match status" value="2"/>
</dbReference>
<dbReference type="RefSeq" id="WP_149818583.1">
    <property type="nucleotide sequence ID" value="NZ_VUOA01000025.1"/>
</dbReference>
<evidence type="ECO:0000256" key="10">
    <source>
        <dbReference type="ARBA" id="ARBA00022801"/>
    </source>
</evidence>
<dbReference type="InterPro" id="IPR001940">
    <property type="entry name" value="Peptidase_S1C"/>
</dbReference>
<dbReference type="InterPro" id="IPR041489">
    <property type="entry name" value="PDZ_6"/>
</dbReference>
<evidence type="ECO:0000256" key="12">
    <source>
        <dbReference type="ARBA" id="ARBA00023016"/>
    </source>
</evidence>
<protein>
    <recommendedName>
        <fullName evidence="5">Probable periplasmic serine endoprotease DegP-like</fullName>
        <ecNumber evidence="4">3.4.21.107</ecNumber>
    </recommendedName>
    <alternativeName>
        <fullName evidence="13">Protease Do</fullName>
    </alternativeName>
</protein>
<organism evidence="17 18">
    <name type="scientific">Salinarimonas soli</name>
    <dbReference type="NCBI Taxonomy" id="1638099"/>
    <lineage>
        <taxon>Bacteria</taxon>
        <taxon>Pseudomonadati</taxon>
        <taxon>Pseudomonadota</taxon>
        <taxon>Alphaproteobacteria</taxon>
        <taxon>Hyphomicrobiales</taxon>
        <taxon>Salinarimonadaceae</taxon>
        <taxon>Salinarimonas</taxon>
    </lineage>
</organism>
<dbReference type="InterPro" id="IPR009003">
    <property type="entry name" value="Peptidase_S1_PA"/>
</dbReference>
<gene>
    <name evidence="17" type="ORF">F0L46_14110</name>
</gene>
<dbReference type="Gene3D" id="2.30.42.10">
    <property type="match status" value="2"/>
</dbReference>
<proteinExistence type="inferred from homology"/>
<feature type="active site" description="Charge relay system" evidence="14">
    <location>
        <position position="148"/>
    </location>
</feature>